<evidence type="ECO:0000256" key="1">
    <source>
        <dbReference type="SAM" id="MobiDB-lite"/>
    </source>
</evidence>
<dbReference type="Proteomes" id="UP000616114">
    <property type="component" value="Unassembled WGS sequence"/>
</dbReference>
<reference evidence="3" key="1">
    <citation type="journal article" date="2014" name="Int. J. Syst. Evol. Microbiol.">
        <title>Complete genome sequence of Corynebacterium casei LMG S-19264T (=DSM 44701T), isolated from a smear-ripened cheese.</title>
        <authorList>
            <consortium name="US DOE Joint Genome Institute (JGI-PGF)"/>
            <person name="Walter F."/>
            <person name="Albersmeier A."/>
            <person name="Kalinowski J."/>
            <person name="Ruckert C."/>
        </authorList>
    </citation>
    <scope>NUCLEOTIDE SEQUENCE</scope>
    <source>
        <strain evidence="3">CGMCC 1.12785</strain>
    </source>
</reference>
<feature type="chain" id="PRO_5035303017" evidence="2">
    <location>
        <begin position="50"/>
        <end position="267"/>
    </location>
</feature>
<evidence type="ECO:0000313" key="3">
    <source>
        <dbReference type="EMBL" id="GGA14922.1"/>
    </source>
</evidence>
<dbReference type="EMBL" id="BMFY01000006">
    <property type="protein sequence ID" value="GGA14922.1"/>
    <property type="molecule type" value="Genomic_DNA"/>
</dbReference>
<reference evidence="3" key="2">
    <citation type="submission" date="2020-09" db="EMBL/GenBank/DDBJ databases">
        <authorList>
            <person name="Sun Q."/>
            <person name="Zhou Y."/>
        </authorList>
    </citation>
    <scope>NUCLEOTIDE SEQUENCE</scope>
    <source>
        <strain evidence="3">CGMCC 1.12785</strain>
    </source>
</reference>
<accession>A0A8J2TY43</accession>
<sequence length="267" mass="28387">MGIAALDSEAAMSSPMMRRSRVMPSVMHSRHLLLAAALAGALTLTGCQAAEGERPDQGRPTPSEPLPEETPAEVEIPEGAPELQFVDATIGGPRDGDPLWQLLEEAAGAGDEVYLHATMHNYQPPAEGDGTVTLTSGTPDSVSITVDEGQVTAFNDVFYQITGTFEVEQLASAAFVLSTVDGEEIEELTPQTPSDEERCTQDRAEDRVNGAVYQLVDEPGTREELRLTWAGSPAVWWAIQATADALSSSEGDLATDALAEACAPYLE</sequence>
<proteinExistence type="predicted"/>
<feature type="signal peptide" evidence="2">
    <location>
        <begin position="1"/>
        <end position="49"/>
    </location>
</feature>
<gene>
    <name evidence="3" type="ORF">GCM10011333_17410</name>
</gene>
<protein>
    <submittedName>
        <fullName evidence="3">Uncharacterized protein</fullName>
    </submittedName>
</protein>
<feature type="region of interest" description="Disordered" evidence="1">
    <location>
        <begin position="51"/>
        <end position="73"/>
    </location>
</feature>
<comment type="caution">
    <text evidence="3">The sequence shown here is derived from an EMBL/GenBank/DDBJ whole genome shotgun (WGS) entry which is preliminary data.</text>
</comment>
<name>A0A8J2TY43_9MICO</name>
<evidence type="ECO:0000256" key="2">
    <source>
        <dbReference type="SAM" id="SignalP"/>
    </source>
</evidence>
<organism evidence="3 4">
    <name type="scientific">Sediminivirga luteola</name>
    <dbReference type="NCBI Taxonomy" id="1774748"/>
    <lineage>
        <taxon>Bacteria</taxon>
        <taxon>Bacillati</taxon>
        <taxon>Actinomycetota</taxon>
        <taxon>Actinomycetes</taxon>
        <taxon>Micrococcales</taxon>
        <taxon>Brevibacteriaceae</taxon>
        <taxon>Sediminivirga</taxon>
    </lineage>
</organism>
<keyword evidence="4" id="KW-1185">Reference proteome</keyword>
<keyword evidence="2" id="KW-0732">Signal</keyword>
<evidence type="ECO:0000313" key="4">
    <source>
        <dbReference type="Proteomes" id="UP000616114"/>
    </source>
</evidence>
<dbReference type="AlphaFoldDB" id="A0A8J2TY43"/>